<feature type="transmembrane region" description="Helical" evidence="2">
    <location>
        <begin position="432"/>
        <end position="454"/>
    </location>
</feature>
<organism evidence="5 6">
    <name type="scientific">Blautia liquoris</name>
    <dbReference type="NCBI Taxonomy" id="2779518"/>
    <lineage>
        <taxon>Bacteria</taxon>
        <taxon>Bacillati</taxon>
        <taxon>Bacillota</taxon>
        <taxon>Clostridia</taxon>
        <taxon>Lachnospirales</taxon>
        <taxon>Lachnospiraceae</taxon>
        <taxon>Blautia</taxon>
    </lineage>
</organism>
<keyword evidence="2" id="KW-1133">Transmembrane helix</keyword>
<dbReference type="EMBL" id="CP063304">
    <property type="protein sequence ID" value="QOV20411.1"/>
    <property type="molecule type" value="Genomic_DNA"/>
</dbReference>
<name>A0A7M2RK26_9FIRM</name>
<gene>
    <name evidence="5" type="ORF">INP51_05545</name>
</gene>
<sequence>MKIIKNIFSRPFLLGVLIWIVLLFISGGLHNFSSGNKLTEDLAIKTERFNTDIIVGEDQSYEVNEKIAVNFQDTRHGIFRYVPYKGSVLSFDKNGKKRRVPYFAKITDAKADDVLEVSRESGSWVGRLGDEDEVQFGECNYHLSYKFIPRFQIKSYNNAYYNVFPNQWQNPIPKGSRFTVTFPKSFDHSILKFYYGQQGESRNAAEILDISWEGDKVTGTLLADLKLGEGVTFYAPMKADYFSKTRNVNFLSASLLLPGIIICLTVVLLYLLFGRDENIIPSIQYQPPEGLDSAAVGYMIDGQVDNEDVISLIVYWADKGYLRIEEKKKHGLVLVKRRELPEDAPAYQITVFRKLFEKDEQTKISRLKYKFAGTMEIAKDQIRERFSDASNHGVFTRASKISRIIAMAICTLPFVWFMLLTGYYSLLGTGRLIVYVLLCFLLFAGMIVICLGVDKWYAKSSKSRKHLVYTGIGMCVVSTSLYTGDYLSRAMEDEIFNYTWQLAFILVMTIISIWLAVFMKKRTEKSTEWMGRIVGLRDFIETAELDRMNELAKGNPEWFYHIIPYAYVFGLSNVFAEKLKDLSLPAPEWYVPRGKYTYFDYYTFNRLMTRSLNDATTTLTVPKPSSTSGSSGSSGGSFGGSSGGGGFSGGGFGGGGGGSW</sequence>
<evidence type="ECO:0000256" key="1">
    <source>
        <dbReference type="SAM" id="MobiDB-lite"/>
    </source>
</evidence>
<dbReference type="RefSeq" id="WP_193736731.1">
    <property type="nucleotide sequence ID" value="NZ_CP063304.1"/>
</dbReference>
<dbReference type="AlphaFoldDB" id="A0A7M2RK26"/>
<dbReference type="Pfam" id="PF09972">
    <property type="entry name" value="DUF2207"/>
    <property type="match status" value="1"/>
</dbReference>
<proteinExistence type="predicted"/>
<feature type="region of interest" description="Disordered" evidence="1">
    <location>
        <begin position="618"/>
        <end position="660"/>
    </location>
</feature>
<dbReference type="Pfam" id="PF20990">
    <property type="entry name" value="DUF2207_C"/>
    <property type="match status" value="1"/>
</dbReference>
<feature type="domain" description="Predicted membrane protein YciQ-like C-terminal" evidence="4">
    <location>
        <begin position="284"/>
        <end position="579"/>
    </location>
</feature>
<feature type="transmembrane region" description="Helical" evidence="2">
    <location>
        <begin position="404"/>
        <end position="426"/>
    </location>
</feature>
<protein>
    <submittedName>
        <fullName evidence="5">DUF2207 domain-containing protein</fullName>
    </submittedName>
</protein>
<evidence type="ECO:0000313" key="5">
    <source>
        <dbReference type="EMBL" id="QOV20411.1"/>
    </source>
</evidence>
<evidence type="ECO:0000259" key="4">
    <source>
        <dbReference type="Pfam" id="PF20990"/>
    </source>
</evidence>
<feature type="transmembrane region" description="Helical" evidence="2">
    <location>
        <begin position="466"/>
        <end position="483"/>
    </location>
</feature>
<evidence type="ECO:0000313" key="6">
    <source>
        <dbReference type="Proteomes" id="UP000593601"/>
    </source>
</evidence>
<reference evidence="5 6" key="1">
    <citation type="submission" date="2020-10" db="EMBL/GenBank/DDBJ databases">
        <title>Blautia liquoris sp.nov., isolated from the mud in a fermentation cellar used for the production of Chinese strong-flavoured liquor.</title>
        <authorList>
            <person name="Lu L."/>
        </authorList>
    </citation>
    <scope>NUCLEOTIDE SEQUENCE [LARGE SCALE GENOMIC DNA]</scope>
    <source>
        <strain evidence="5 6">LZLJ-3</strain>
    </source>
</reference>
<dbReference type="InterPro" id="IPR048389">
    <property type="entry name" value="YciQ-like_C"/>
</dbReference>
<dbReference type="KEGG" id="bliq:INP51_05545"/>
<feature type="domain" description="DUF2207" evidence="3">
    <location>
        <begin position="47"/>
        <end position="197"/>
    </location>
</feature>
<dbReference type="Proteomes" id="UP000593601">
    <property type="component" value="Chromosome"/>
</dbReference>
<keyword evidence="6" id="KW-1185">Reference proteome</keyword>
<keyword evidence="2" id="KW-0812">Transmembrane</keyword>
<evidence type="ECO:0000259" key="3">
    <source>
        <dbReference type="Pfam" id="PF09972"/>
    </source>
</evidence>
<feature type="transmembrane region" description="Helical" evidence="2">
    <location>
        <begin position="12"/>
        <end position="32"/>
    </location>
</feature>
<feature type="transmembrane region" description="Helical" evidence="2">
    <location>
        <begin position="495"/>
        <end position="517"/>
    </location>
</feature>
<keyword evidence="2" id="KW-0472">Membrane</keyword>
<accession>A0A7M2RK26</accession>
<dbReference type="InterPro" id="IPR018702">
    <property type="entry name" value="DUF2207"/>
</dbReference>
<feature type="transmembrane region" description="Helical" evidence="2">
    <location>
        <begin position="250"/>
        <end position="273"/>
    </location>
</feature>
<feature type="compositionally biased region" description="Gly residues" evidence="1">
    <location>
        <begin position="632"/>
        <end position="660"/>
    </location>
</feature>
<evidence type="ECO:0000256" key="2">
    <source>
        <dbReference type="SAM" id="Phobius"/>
    </source>
</evidence>